<keyword evidence="3" id="KW-1185">Reference proteome</keyword>
<dbReference type="EMBL" id="OX459964">
    <property type="protein sequence ID" value="CAI9168136.1"/>
    <property type="molecule type" value="Genomic_DNA"/>
</dbReference>
<organism evidence="2 3">
    <name type="scientific">Rangifer tarandus platyrhynchus</name>
    <name type="common">Svalbard reindeer</name>
    <dbReference type="NCBI Taxonomy" id="3082113"/>
    <lineage>
        <taxon>Eukaryota</taxon>
        <taxon>Metazoa</taxon>
        <taxon>Chordata</taxon>
        <taxon>Craniata</taxon>
        <taxon>Vertebrata</taxon>
        <taxon>Euteleostomi</taxon>
        <taxon>Mammalia</taxon>
        <taxon>Eutheria</taxon>
        <taxon>Laurasiatheria</taxon>
        <taxon>Artiodactyla</taxon>
        <taxon>Ruminantia</taxon>
        <taxon>Pecora</taxon>
        <taxon>Cervidae</taxon>
        <taxon>Odocoileinae</taxon>
        <taxon>Rangifer</taxon>
    </lineage>
</organism>
<gene>
    <name evidence="2" type="ORF">MRATA1EN1_LOCUS17098</name>
</gene>
<accession>A0ABN8Z7H3</accession>
<sequence length="149" mass="16535">MPHLNNKQNKNTNPVINRQDDHLTQPCQAEEKQTSKQKLSAISPYAKLAQVTGPILKSENEVAHSCLTLCNPVNCSLPGSSILGILQARILEWVAISFSRGSSRPRVQTQISCIAGRCFTLWRAETKGRKDSSLKPGKMRPQTQNNKIN</sequence>
<evidence type="ECO:0000313" key="3">
    <source>
        <dbReference type="Proteomes" id="UP001176941"/>
    </source>
</evidence>
<name>A0ABN8Z7H3_RANTA</name>
<evidence type="ECO:0000256" key="1">
    <source>
        <dbReference type="SAM" id="MobiDB-lite"/>
    </source>
</evidence>
<feature type="region of interest" description="Disordered" evidence="1">
    <location>
        <begin position="129"/>
        <end position="149"/>
    </location>
</feature>
<reference evidence="2" key="1">
    <citation type="submission" date="2023-04" db="EMBL/GenBank/DDBJ databases">
        <authorList>
            <consortium name="ELIXIR-Norway"/>
        </authorList>
    </citation>
    <scope>NUCLEOTIDE SEQUENCE [LARGE SCALE GENOMIC DNA]</scope>
</reference>
<protein>
    <submittedName>
        <fullName evidence="2">Uncharacterized protein</fullName>
    </submittedName>
</protein>
<evidence type="ECO:0000313" key="2">
    <source>
        <dbReference type="EMBL" id="CAI9168136.1"/>
    </source>
</evidence>
<proteinExistence type="predicted"/>
<dbReference type="Proteomes" id="UP001176941">
    <property type="component" value="Chromosome 28"/>
</dbReference>